<dbReference type="STRING" id="112413.SAMN05421854_12738"/>
<evidence type="ECO:0000256" key="6">
    <source>
        <dbReference type="SAM" id="MobiDB-lite"/>
    </source>
</evidence>
<organism evidence="9 10">
    <name type="scientific">Amycolatopsis rubida</name>
    <dbReference type="NCBI Taxonomy" id="112413"/>
    <lineage>
        <taxon>Bacteria</taxon>
        <taxon>Bacillati</taxon>
        <taxon>Actinomycetota</taxon>
        <taxon>Actinomycetes</taxon>
        <taxon>Pseudonocardiales</taxon>
        <taxon>Pseudonocardiaceae</taxon>
        <taxon>Amycolatopsis</taxon>
    </lineage>
</organism>
<keyword evidence="4 7" id="KW-1133">Transmembrane helix</keyword>
<dbReference type="PIRSF" id="PIRSF021697">
    <property type="entry name" value="UCP021697"/>
    <property type="match status" value="1"/>
</dbReference>
<dbReference type="GO" id="GO:0005886">
    <property type="term" value="C:plasma membrane"/>
    <property type="evidence" value="ECO:0007669"/>
    <property type="project" value="UniProtKB-SubCell"/>
</dbReference>
<accession>A0A1I6BGS2</accession>
<name>A0A1I6BGS2_9PSEU</name>
<keyword evidence="2" id="KW-1003">Cell membrane</keyword>
<evidence type="ECO:0000256" key="4">
    <source>
        <dbReference type="ARBA" id="ARBA00022989"/>
    </source>
</evidence>
<evidence type="ECO:0000256" key="1">
    <source>
        <dbReference type="ARBA" id="ARBA00004651"/>
    </source>
</evidence>
<feature type="region of interest" description="Disordered" evidence="6">
    <location>
        <begin position="21"/>
        <end position="41"/>
    </location>
</feature>
<evidence type="ECO:0000259" key="8">
    <source>
        <dbReference type="Pfam" id="PF06271"/>
    </source>
</evidence>
<feature type="transmembrane region" description="Helical" evidence="7">
    <location>
        <begin position="91"/>
        <end position="113"/>
    </location>
</feature>
<dbReference type="InterPro" id="IPR051791">
    <property type="entry name" value="Pra-immunoreactive"/>
</dbReference>
<feature type="transmembrane region" description="Helical" evidence="7">
    <location>
        <begin position="60"/>
        <end position="79"/>
    </location>
</feature>
<evidence type="ECO:0000256" key="5">
    <source>
        <dbReference type="ARBA" id="ARBA00023136"/>
    </source>
</evidence>
<evidence type="ECO:0000256" key="2">
    <source>
        <dbReference type="ARBA" id="ARBA00022475"/>
    </source>
</evidence>
<dbReference type="PANTHER" id="PTHR36115">
    <property type="entry name" value="PROLINE-RICH ANTIGEN HOMOLOG-RELATED"/>
    <property type="match status" value="1"/>
</dbReference>
<evidence type="ECO:0000313" key="10">
    <source>
        <dbReference type="Proteomes" id="UP000199137"/>
    </source>
</evidence>
<evidence type="ECO:0000313" key="9">
    <source>
        <dbReference type="EMBL" id="SFQ80126.1"/>
    </source>
</evidence>
<evidence type="ECO:0000256" key="7">
    <source>
        <dbReference type="SAM" id="Phobius"/>
    </source>
</evidence>
<dbReference type="Proteomes" id="UP000199137">
    <property type="component" value="Unassembled WGS sequence"/>
</dbReference>
<comment type="subcellular location">
    <subcellularLocation>
        <location evidence="1">Cell membrane</location>
        <topology evidence="1">Multi-pass membrane protein</topology>
    </subcellularLocation>
</comment>
<protein>
    <submittedName>
        <fullName evidence="9">RDD family protein</fullName>
    </submittedName>
</protein>
<dbReference type="InterPro" id="IPR010432">
    <property type="entry name" value="RDD"/>
</dbReference>
<dbReference type="InterPro" id="IPR016795">
    <property type="entry name" value="UCP021697"/>
</dbReference>
<keyword evidence="5 7" id="KW-0472">Membrane</keyword>
<dbReference type="PANTHER" id="PTHR36115:SF6">
    <property type="entry name" value="PROLINE-RICH ANTIGEN HOMOLOG"/>
    <property type="match status" value="1"/>
</dbReference>
<dbReference type="EMBL" id="FOWC01000027">
    <property type="protein sequence ID" value="SFQ80126.1"/>
    <property type="molecule type" value="Genomic_DNA"/>
</dbReference>
<sequence>MWSAPPAYPGRVARWTGEWLPGAGDGSTAAGPREAPKWRGESMGLPESGVGAVAGGGPRFLALVLDLALASLITTLFVRYDLQNAAAMQTFNLWAGAVWAVMTVIPVTFFGFTPGMAALGIRVARLDGATMVGAWRALVRMVLTVLLLPPLVRNADGRNWLDRATNTVVIRMR</sequence>
<feature type="domain" description="RDD" evidence="8">
    <location>
        <begin position="54"/>
        <end position="147"/>
    </location>
</feature>
<gene>
    <name evidence="9" type="ORF">SAMN05421854_12738</name>
</gene>
<dbReference type="AlphaFoldDB" id="A0A1I6BGS2"/>
<keyword evidence="3 7" id="KW-0812">Transmembrane</keyword>
<proteinExistence type="predicted"/>
<reference evidence="9 10" key="1">
    <citation type="submission" date="2016-10" db="EMBL/GenBank/DDBJ databases">
        <authorList>
            <person name="de Groot N.N."/>
        </authorList>
    </citation>
    <scope>NUCLEOTIDE SEQUENCE [LARGE SCALE GENOMIC DNA]</scope>
    <source>
        <strain evidence="9 10">DSM 44637</strain>
    </source>
</reference>
<feature type="transmembrane region" description="Helical" evidence="7">
    <location>
        <begin position="133"/>
        <end position="152"/>
    </location>
</feature>
<dbReference type="Pfam" id="PF06271">
    <property type="entry name" value="RDD"/>
    <property type="match status" value="1"/>
</dbReference>
<evidence type="ECO:0000256" key="3">
    <source>
        <dbReference type="ARBA" id="ARBA00022692"/>
    </source>
</evidence>